<keyword evidence="1" id="KW-0560">Oxidoreductase</keyword>
<organism evidence="4 5">
    <name type="scientific">Orbilia javanica</name>
    <dbReference type="NCBI Taxonomy" id="47235"/>
    <lineage>
        <taxon>Eukaryota</taxon>
        <taxon>Fungi</taxon>
        <taxon>Dikarya</taxon>
        <taxon>Ascomycota</taxon>
        <taxon>Pezizomycotina</taxon>
        <taxon>Orbiliomycetes</taxon>
        <taxon>Orbiliales</taxon>
        <taxon>Orbiliaceae</taxon>
        <taxon>Orbilia</taxon>
    </lineage>
</organism>
<dbReference type="Gene3D" id="3.40.50.720">
    <property type="entry name" value="NAD(P)-binding Rossmann-like Domain"/>
    <property type="match status" value="1"/>
</dbReference>
<dbReference type="Pfam" id="PF01370">
    <property type="entry name" value="Epimerase"/>
    <property type="match status" value="1"/>
</dbReference>
<dbReference type="InterPro" id="IPR001509">
    <property type="entry name" value="Epimerase_deHydtase"/>
</dbReference>
<evidence type="ECO:0000259" key="3">
    <source>
        <dbReference type="Pfam" id="PF01370"/>
    </source>
</evidence>
<feature type="domain" description="NAD-dependent epimerase/dehydratase" evidence="3">
    <location>
        <begin position="7"/>
        <end position="267"/>
    </location>
</feature>
<dbReference type="InterPro" id="IPR036291">
    <property type="entry name" value="NAD(P)-bd_dom_sf"/>
</dbReference>
<dbReference type="PANTHER" id="PTHR10366:SF564">
    <property type="entry name" value="STEROL-4-ALPHA-CARBOXYLATE 3-DEHYDROGENASE, DECARBOXYLATING"/>
    <property type="match status" value="1"/>
</dbReference>
<proteinExistence type="inferred from homology"/>
<protein>
    <recommendedName>
        <fullName evidence="3">NAD-dependent epimerase/dehydratase domain-containing protein</fullName>
    </recommendedName>
</protein>
<evidence type="ECO:0000313" key="5">
    <source>
        <dbReference type="Proteomes" id="UP001313282"/>
    </source>
</evidence>
<name>A0AAN8RFX1_9PEZI</name>
<accession>A0AAN8RFX1</accession>
<dbReference type="EMBL" id="JAVHNR010000001">
    <property type="protein sequence ID" value="KAK6356084.1"/>
    <property type="molecule type" value="Genomic_DNA"/>
</dbReference>
<keyword evidence="5" id="KW-1185">Reference proteome</keyword>
<dbReference type="AlphaFoldDB" id="A0AAN8RFX1"/>
<dbReference type="InterPro" id="IPR050425">
    <property type="entry name" value="NAD(P)_dehydrat-like"/>
</dbReference>
<sequence>MSTKPIVLVTGATGYIAGWVVKYYLDAGYSTRGTTRSKASAQPLVDTLLSQGYSISDIEIYEIPDITAPGAFDEAVKDVQVITHIASPISLSFKDPDPVIRTAVEGSISILKSAKVYGDKLRTFVNMSSIGTIWDPNLTAKVFKEDDWNDFACRAVRELGSETPGLVIYMTSKVQAEKAVWKFQSEEKPAFNIVSINPAWVLGPPLVIPRDKSQIGLTPKPIFDILAKEKEVSPYAGAEPTYVHVFDVARLFLWAGENGDKANGERYLALAGRSGEQAIRDILRKAYPERDIDAGEPGQGYRPDWTFYPGQTEFDMTKAVKATGQDWIKLDRAVLDTAKAFESLL</sequence>
<comment type="similarity">
    <text evidence="2">Belongs to the NAD(P)-dependent epimerase/dehydratase family. Dihydroflavonol-4-reductase subfamily.</text>
</comment>
<dbReference type="GO" id="GO:0016616">
    <property type="term" value="F:oxidoreductase activity, acting on the CH-OH group of donors, NAD or NADP as acceptor"/>
    <property type="evidence" value="ECO:0007669"/>
    <property type="project" value="TreeGrafter"/>
</dbReference>
<evidence type="ECO:0000256" key="2">
    <source>
        <dbReference type="ARBA" id="ARBA00023445"/>
    </source>
</evidence>
<evidence type="ECO:0000313" key="4">
    <source>
        <dbReference type="EMBL" id="KAK6356084.1"/>
    </source>
</evidence>
<dbReference type="Proteomes" id="UP001313282">
    <property type="component" value="Unassembled WGS sequence"/>
</dbReference>
<dbReference type="SUPFAM" id="SSF51735">
    <property type="entry name" value="NAD(P)-binding Rossmann-fold domains"/>
    <property type="match status" value="1"/>
</dbReference>
<evidence type="ECO:0000256" key="1">
    <source>
        <dbReference type="ARBA" id="ARBA00023002"/>
    </source>
</evidence>
<gene>
    <name evidence="4" type="ORF">TWF718_000458</name>
</gene>
<reference evidence="4 5" key="1">
    <citation type="submission" date="2019-10" db="EMBL/GenBank/DDBJ databases">
        <authorList>
            <person name="Palmer J.M."/>
        </authorList>
    </citation>
    <scope>NUCLEOTIDE SEQUENCE [LARGE SCALE GENOMIC DNA]</scope>
    <source>
        <strain evidence="4 5">TWF718</strain>
    </source>
</reference>
<comment type="caution">
    <text evidence="4">The sequence shown here is derived from an EMBL/GenBank/DDBJ whole genome shotgun (WGS) entry which is preliminary data.</text>
</comment>
<dbReference type="PANTHER" id="PTHR10366">
    <property type="entry name" value="NAD DEPENDENT EPIMERASE/DEHYDRATASE"/>
    <property type="match status" value="1"/>
</dbReference>